<keyword evidence="9 16" id="KW-0028">Amino-acid biosynthesis</keyword>
<dbReference type="eggNOG" id="COG0473">
    <property type="taxonomic scope" value="Bacteria"/>
</dbReference>
<dbReference type="PROSITE" id="PS00470">
    <property type="entry name" value="IDH_IMDH"/>
    <property type="match status" value="1"/>
</dbReference>
<dbReference type="GO" id="GO:0009098">
    <property type="term" value="P:L-leucine biosynthetic process"/>
    <property type="evidence" value="ECO:0007669"/>
    <property type="project" value="UniProtKB-UniRule"/>
</dbReference>
<evidence type="ECO:0000256" key="3">
    <source>
        <dbReference type="ARBA" id="ARBA00004496"/>
    </source>
</evidence>
<dbReference type="SMART" id="SM01329">
    <property type="entry name" value="Iso_dh"/>
    <property type="match status" value="1"/>
</dbReference>
<evidence type="ECO:0000256" key="12">
    <source>
        <dbReference type="ARBA" id="ARBA00023002"/>
    </source>
</evidence>
<evidence type="ECO:0000256" key="17">
    <source>
        <dbReference type="RuleBase" id="RU004445"/>
    </source>
</evidence>
<evidence type="ECO:0000256" key="8">
    <source>
        <dbReference type="ARBA" id="ARBA00022490"/>
    </source>
</evidence>
<dbReference type="PANTHER" id="PTHR42979">
    <property type="entry name" value="3-ISOPROPYLMALATE DEHYDROGENASE"/>
    <property type="match status" value="1"/>
</dbReference>
<dbReference type="HAMAP" id="MF_01033">
    <property type="entry name" value="LeuB_type1"/>
    <property type="match status" value="1"/>
</dbReference>
<dbReference type="InterPro" id="IPR024084">
    <property type="entry name" value="IsoPropMal-DH-like_dom"/>
</dbReference>
<dbReference type="PATRIC" id="fig|1297617.4.peg.1682"/>
<evidence type="ECO:0000256" key="14">
    <source>
        <dbReference type="ARBA" id="ARBA00023304"/>
    </source>
</evidence>
<keyword evidence="14 16" id="KW-0100">Branched-chain amino acid biosynthesis</keyword>
<organism evidence="19 21">
    <name type="scientific">Intestinimonas butyriciproducens</name>
    <dbReference type="NCBI Taxonomy" id="1297617"/>
    <lineage>
        <taxon>Bacteria</taxon>
        <taxon>Bacillati</taxon>
        <taxon>Bacillota</taxon>
        <taxon>Clostridia</taxon>
        <taxon>Eubacteriales</taxon>
        <taxon>Intestinimonas</taxon>
    </lineage>
</organism>
<feature type="binding site" evidence="16">
    <location>
        <position position="225"/>
    </location>
    <ligand>
        <name>substrate</name>
    </ligand>
</feature>
<dbReference type="GO" id="GO:0005829">
    <property type="term" value="C:cytosol"/>
    <property type="evidence" value="ECO:0007669"/>
    <property type="project" value="TreeGrafter"/>
</dbReference>
<dbReference type="GeneID" id="93229278"/>
<evidence type="ECO:0000256" key="2">
    <source>
        <dbReference type="ARBA" id="ARBA00001936"/>
    </source>
</evidence>
<comment type="cofactor">
    <cofactor evidence="2">
        <name>Mn(2+)</name>
        <dbReference type="ChEBI" id="CHEBI:29035"/>
    </cofactor>
</comment>
<reference evidence="19 21" key="1">
    <citation type="journal article" date="2015" name="Nat. Commun.">
        <title>Production of butyrate from lysine and the Amadori product fructoselysine by a human gut commensal.</title>
        <authorList>
            <person name="Bui T.P."/>
            <person name="Ritari J."/>
            <person name="Boeren S."/>
            <person name="de Waard P."/>
            <person name="Plugge C.M."/>
            <person name="de Vos W.M."/>
        </authorList>
    </citation>
    <scope>NUCLEOTIDE SEQUENCE [LARGE SCALE GENOMIC DNA]</scope>
    <source>
        <strain evidence="19 21">AF211</strain>
    </source>
</reference>
<reference evidence="21" key="2">
    <citation type="submission" date="2015-04" db="EMBL/GenBank/DDBJ databases">
        <title>A butyrogenic pathway from the amino acid lysine in a human gut commensal.</title>
        <authorList>
            <person name="de Vos W.M."/>
            <person name="Bui N.T.P."/>
            <person name="Plugge C.M."/>
            <person name="Ritari J."/>
        </authorList>
    </citation>
    <scope>NUCLEOTIDE SEQUENCE [LARGE SCALE GENOMIC DNA]</scope>
    <source>
        <strain evidence="21">AF211</strain>
    </source>
</reference>
<protein>
    <recommendedName>
        <fullName evidence="16">3-isopropylmalate dehydrogenase</fullName>
        <ecNumber evidence="16">1.1.1.85</ecNumber>
    </recommendedName>
    <alternativeName>
        <fullName evidence="16">3-IPM-DH</fullName>
    </alternativeName>
    <alternativeName>
        <fullName evidence="16">Beta-IPM dehydrogenase</fullName>
        <shortName evidence="16">IMDH</shortName>
    </alternativeName>
</protein>
<dbReference type="GO" id="GO:0000287">
    <property type="term" value="F:magnesium ion binding"/>
    <property type="evidence" value="ECO:0007669"/>
    <property type="project" value="InterPro"/>
</dbReference>
<dbReference type="SUPFAM" id="SSF53659">
    <property type="entry name" value="Isocitrate/Isopropylmalate dehydrogenase-like"/>
    <property type="match status" value="1"/>
</dbReference>
<evidence type="ECO:0000256" key="15">
    <source>
        <dbReference type="ARBA" id="ARBA00023577"/>
    </source>
</evidence>
<feature type="binding site" evidence="16">
    <location>
        <position position="136"/>
    </location>
    <ligand>
        <name>substrate</name>
    </ligand>
</feature>
<feature type="binding site" evidence="16">
    <location>
        <position position="97"/>
    </location>
    <ligand>
        <name>substrate</name>
    </ligand>
</feature>
<feature type="binding site" evidence="16">
    <location>
        <begin position="283"/>
        <end position="295"/>
    </location>
    <ligand>
        <name>NAD(+)</name>
        <dbReference type="ChEBI" id="CHEBI:57540"/>
    </ligand>
</feature>
<keyword evidence="11 16" id="KW-0460">Magnesium</keyword>
<keyword evidence="13 16" id="KW-0520">NAD</keyword>
<dbReference type="NCBIfam" id="TIGR00169">
    <property type="entry name" value="leuB"/>
    <property type="match status" value="1"/>
</dbReference>
<evidence type="ECO:0000313" key="19">
    <source>
        <dbReference type="EMBL" id="ALP94032.1"/>
    </source>
</evidence>
<feature type="site" description="Important for catalysis" evidence="16">
    <location>
        <position position="143"/>
    </location>
</feature>
<dbReference type="AlphaFoldDB" id="A0A0S2W4V5"/>
<keyword evidence="7 16" id="KW-0432">Leucine biosynthesis</keyword>
<keyword evidence="8 16" id="KW-0963">Cytoplasm</keyword>
<dbReference type="Pfam" id="PF00180">
    <property type="entry name" value="Iso_dh"/>
    <property type="match status" value="1"/>
</dbReference>
<comment type="caution">
    <text evidence="16">Lacks conserved residue(s) required for the propagation of feature annotation.</text>
</comment>
<evidence type="ECO:0000256" key="16">
    <source>
        <dbReference type="HAMAP-Rule" id="MF_01033"/>
    </source>
</evidence>
<dbReference type="Gene3D" id="3.40.718.10">
    <property type="entry name" value="Isopropylmalate Dehydrogenase"/>
    <property type="match status" value="1"/>
</dbReference>
<dbReference type="EC" id="1.1.1.85" evidence="16"/>
<keyword evidence="21" id="KW-1185">Reference proteome</keyword>
<comment type="similarity">
    <text evidence="5 16">Belongs to the isocitrate and isopropylmalate dehydrogenases family. LeuB type 1 subfamily.</text>
</comment>
<comment type="subcellular location">
    <subcellularLocation>
        <location evidence="3 16">Cytoplasm</location>
    </subcellularLocation>
</comment>
<dbReference type="KEGG" id="ibu:IB211_01641"/>
<dbReference type="Proteomes" id="UP000245778">
    <property type="component" value="Unassembled WGS sequence"/>
</dbReference>
<dbReference type="UniPathway" id="UPA00048">
    <property type="reaction ID" value="UER00072"/>
</dbReference>
<gene>
    <name evidence="16" type="primary">leuB</name>
    <name evidence="20" type="ORF">C7373_102146</name>
    <name evidence="19" type="ORF">IB211_01641</name>
</gene>
<dbReference type="OrthoDB" id="9806254at2"/>
<proteinExistence type="inferred from homology"/>
<evidence type="ECO:0000256" key="9">
    <source>
        <dbReference type="ARBA" id="ARBA00022605"/>
    </source>
</evidence>
<comment type="catalytic activity">
    <reaction evidence="1 16 17">
        <text>(2R,3S)-3-isopropylmalate + NAD(+) = 4-methyl-2-oxopentanoate + CO2 + NADH</text>
        <dbReference type="Rhea" id="RHEA:32271"/>
        <dbReference type="ChEBI" id="CHEBI:16526"/>
        <dbReference type="ChEBI" id="CHEBI:17865"/>
        <dbReference type="ChEBI" id="CHEBI:35121"/>
        <dbReference type="ChEBI" id="CHEBI:57540"/>
        <dbReference type="ChEBI" id="CHEBI:57945"/>
        <dbReference type="EC" id="1.1.1.85"/>
    </reaction>
</comment>
<dbReference type="EMBL" id="QEKK01000002">
    <property type="protein sequence ID" value="PVY59163.1"/>
    <property type="molecule type" value="Genomic_DNA"/>
</dbReference>
<dbReference type="FunFam" id="3.40.718.10:FF:000028">
    <property type="entry name" value="3-isopropylmalate dehydrogenase"/>
    <property type="match status" value="1"/>
</dbReference>
<evidence type="ECO:0000256" key="7">
    <source>
        <dbReference type="ARBA" id="ARBA00022430"/>
    </source>
</evidence>
<feature type="binding site" evidence="16">
    <location>
        <position position="249"/>
    </location>
    <ligand>
        <name>Mg(2+)</name>
        <dbReference type="ChEBI" id="CHEBI:18420"/>
    </ligand>
</feature>
<feature type="binding site" evidence="16">
    <location>
        <position position="107"/>
    </location>
    <ligand>
        <name>substrate</name>
    </ligand>
</feature>
<keyword evidence="10 16" id="KW-0479">Metal-binding</keyword>
<comment type="subunit">
    <text evidence="6 16 17">Homodimer.</text>
</comment>
<name>A0A0S2W4V5_9FIRM</name>
<evidence type="ECO:0000256" key="5">
    <source>
        <dbReference type="ARBA" id="ARBA00008319"/>
    </source>
</evidence>
<dbReference type="EMBL" id="CP011307">
    <property type="protein sequence ID" value="ALP94032.1"/>
    <property type="molecule type" value="Genomic_DNA"/>
</dbReference>
<feature type="site" description="Important for catalysis" evidence="16">
    <location>
        <position position="193"/>
    </location>
</feature>
<sequence>MNYKIALIKGDGIGPEVVGEAVGVLEAVGKRFGHTFDFVDVLLGGCATDAVGKSYPDGTAEVCRACDAVLLGAVGGPKWGSDKPAEQRPETALLAIRKDLGLYANLRPATLRSAMAGACPLKKETAEKGIDLMMVRELTGGVYFGKRDRYQTEDRGVECTDLMAYSEKEIERIGRRAFELARLRRGKVSSVDKANVLETSRLWRSVMHRLAGEYPDVAYEDVLVDNCAMQLVRDPGQFDVVVTENMFGDILSDEASMVTGSIGLLPSASIGDAAPGLYEPIHGSAPDIAGQDKANPIATILSVAMMFRYSFQCAEEAAAIEHAVDAVLAEGWRTPDIAEPGAAAIGTREMGRLIREHI</sequence>
<evidence type="ECO:0000259" key="18">
    <source>
        <dbReference type="SMART" id="SM01329"/>
    </source>
</evidence>
<feature type="binding site" evidence="16">
    <location>
        <position position="225"/>
    </location>
    <ligand>
        <name>Mg(2+)</name>
        <dbReference type="ChEBI" id="CHEBI:18420"/>
    </ligand>
</feature>
<comment type="pathway">
    <text evidence="4 16 17">Amino-acid biosynthesis; L-leucine biosynthesis; L-leucine from 3-methyl-2-oxobutanoate: step 3/4.</text>
</comment>
<evidence type="ECO:0000256" key="4">
    <source>
        <dbReference type="ARBA" id="ARBA00004762"/>
    </source>
</evidence>
<dbReference type="STRING" id="1297617.IB211_01641"/>
<feature type="domain" description="Isopropylmalate dehydrogenase-like" evidence="18">
    <location>
        <begin position="4"/>
        <end position="354"/>
    </location>
</feature>
<dbReference type="RefSeq" id="WP_058117708.1">
    <property type="nucleotide sequence ID" value="NZ_CAMREZ010000002.1"/>
</dbReference>
<evidence type="ECO:0000256" key="6">
    <source>
        <dbReference type="ARBA" id="ARBA00011738"/>
    </source>
</evidence>
<accession>A0A0S2W4V5</accession>
<evidence type="ECO:0000256" key="13">
    <source>
        <dbReference type="ARBA" id="ARBA00023027"/>
    </source>
</evidence>
<evidence type="ECO:0000313" key="21">
    <source>
        <dbReference type="Proteomes" id="UP000064844"/>
    </source>
</evidence>
<reference evidence="20 22" key="3">
    <citation type="submission" date="2018-04" db="EMBL/GenBank/DDBJ databases">
        <title>Genomic Encyclopedia of Type Strains, Phase IV (KMG-IV): sequencing the most valuable type-strain genomes for metagenomic binning, comparative biology and taxonomic classification.</title>
        <authorList>
            <person name="Goeker M."/>
        </authorList>
    </citation>
    <scope>NUCLEOTIDE SEQUENCE [LARGE SCALE GENOMIC DNA]</scope>
    <source>
        <strain evidence="20 22">DSM 26588</strain>
    </source>
</reference>
<dbReference type="GO" id="GO:0003862">
    <property type="term" value="F:3-isopropylmalate dehydrogenase activity"/>
    <property type="evidence" value="ECO:0007669"/>
    <property type="project" value="UniProtKB-UniRule"/>
</dbReference>
<evidence type="ECO:0000313" key="20">
    <source>
        <dbReference type="EMBL" id="PVY59163.1"/>
    </source>
</evidence>
<dbReference type="GO" id="GO:0051287">
    <property type="term" value="F:NAD binding"/>
    <property type="evidence" value="ECO:0007669"/>
    <property type="project" value="InterPro"/>
</dbReference>
<evidence type="ECO:0000313" key="22">
    <source>
        <dbReference type="Proteomes" id="UP000245778"/>
    </source>
</evidence>
<dbReference type="InterPro" id="IPR004429">
    <property type="entry name" value="Isopropylmalate_DH"/>
</dbReference>
<comment type="function">
    <text evidence="15 16 17">Catalyzes the oxidation of 3-carboxy-2-hydroxy-4-methylpentanoate (3-isopropylmalate) to 3-carboxy-4-methyl-2-oxopentanoate. The product decarboxylates to 4-methyl-2 oxopentanoate.</text>
</comment>
<keyword evidence="16" id="KW-0464">Manganese</keyword>
<dbReference type="PANTHER" id="PTHR42979:SF1">
    <property type="entry name" value="3-ISOPROPYLMALATE DEHYDROGENASE"/>
    <property type="match status" value="1"/>
</dbReference>
<evidence type="ECO:0000256" key="10">
    <source>
        <dbReference type="ARBA" id="ARBA00022723"/>
    </source>
</evidence>
<dbReference type="InterPro" id="IPR019818">
    <property type="entry name" value="IsoCit/isopropylmalate_DH_CS"/>
</dbReference>
<comment type="cofactor">
    <cofactor evidence="16 17">
        <name>Mg(2+)</name>
        <dbReference type="ChEBI" id="CHEBI:18420"/>
    </cofactor>
    <cofactor evidence="16 17">
        <name>Mn(2+)</name>
        <dbReference type="ChEBI" id="CHEBI:29035"/>
    </cofactor>
    <text evidence="16 17">Binds 1 Mg(2+) or Mn(2+) ion per subunit.</text>
</comment>
<evidence type="ECO:0000256" key="11">
    <source>
        <dbReference type="ARBA" id="ARBA00022842"/>
    </source>
</evidence>
<feature type="binding site" evidence="16">
    <location>
        <position position="253"/>
    </location>
    <ligand>
        <name>Mg(2+)</name>
        <dbReference type="ChEBI" id="CHEBI:18420"/>
    </ligand>
</feature>
<keyword evidence="12 16" id="KW-0560">Oxidoreductase</keyword>
<evidence type="ECO:0000256" key="1">
    <source>
        <dbReference type="ARBA" id="ARBA00000624"/>
    </source>
</evidence>
<dbReference type="Proteomes" id="UP000064844">
    <property type="component" value="Chromosome"/>
</dbReference>